<name>A0A8D8HGH6_CULPI</name>
<proteinExistence type="predicted"/>
<feature type="region of interest" description="Disordered" evidence="1">
    <location>
        <begin position="1"/>
        <end position="22"/>
    </location>
</feature>
<dbReference type="EMBL" id="HBUE01317920">
    <property type="protein sequence ID" value="CAG6586623.1"/>
    <property type="molecule type" value="Transcribed_RNA"/>
</dbReference>
<organism evidence="2">
    <name type="scientific">Culex pipiens</name>
    <name type="common">House mosquito</name>
    <dbReference type="NCBI Taxonomy" id="7175"/>
    <lineage>
        <taxon>Eukaryota</taxon>
        <taxon>Metazoa</taxon>
        <taxon>Ecdysozoa</taxon>
        <taxon>Arthropoda</taxon>
        <taxon>Hexapoda</taxon>
        <taxon>Insecta</taxon>
        <taxon>Pterygota</taxon>
        <taxon>Neoptera</taxon>
        <taxon>Endopterygota</taxon>
        <taxon>Diptera</taxon>
        <taxon>Nematocera</taxon>
        <taxon>Culicoidea</taxon>
        <taxon>Culicidae</taxon>
        <taxon>Culicinae</taxon>
        <taxon>Culicini</taxon>
        <taxon>Culex</taxon>
        <taxon>Culex</taxon>
    </lineage>
</organism>
<dbReference type="AlphaFoldDB" id="A0A8D8HGH6"/>
<sequence>MRRVLSTVQKPANPSGSSTQSVPHTIVSMRDLWTYLPGQNGNGRSRTLARRRKILRVSDLCENIRHEGLIPEARTSPLHSSGSIQVRGVRKRIQNEFQPEEPPDYPQSEPPAAPVYAVPIIVRLENLFAGSHETTHGRETVQV</sequence>
<evidence type="ECO:0000313" key="2">
    <source>
        <dbReference type="EMBL" id="CAG6534675.1"/>
    </source>
</evidence>
<accession>A0A8D8HGH6</accession>
<dbReference type="EMBL" id="HBUE01211485">
    <property type="protein sequence ID" value="CAG6534675.1"/>
    <property type="molecule type" value="Transcribed_RNA"/>
</dbReference>
<protein>
    <submittedName>
        <fullName evidence="2">(northern house mosquito) hypothetical protein</fullName>
    </submittedName>
</protein>
<evidence type="ECO:0000256" key="1">
    <source>
        <dbReference type="SAM" id="MobiDB-lite"/>
    </source>
</evidence>
<dbReference type="EMBL" id="HBUE01123093">
    <property type="protein sequence ID" value="CAG6493252.1"/>
    <property type="molecule type" value="Transcribed_RNA"/>
</dbReference>
<reference evidence="2" key="1">
    <citation type="submission" date="2021-05" db="EMBL/GenBank/DDBJ databases">
        <authorList>
            <person name="Alioto T."/>
            <person name="Alioto T."/>
            <person name="Gomez Garrido J."/>
        </authorList>
    </citation>
    <scope>NUCLEOTIDE SEQUENCE</scope>
</reference>